<protein>
    <submittedName>
        <fullName evidence="5">Transcriptional regulator</fullName>
    </submittedName>
</protein>
<dbReference type="InterPro" id="IPR001845">
    <property type="entry name" value="HTH_ArsR_DNA-bd_dom"/>
</dbReference>
<dbReference type="Gene3D" id="1.10.10.10">
    <property type="entry name" value="Winged helix-like DNA-binding domain superfamily/Winged helix DNA-binding domain"/>
    <property type="match status" value="1"/>
</dbReference>
<evidence type="ECO:0000256" key="3">
    <source>
        <dbReference type="ARBA" id="ARBA00023163"/>
    </source>
</evidence>
<dbReference type="InterPro" id="IPR045981">
    <property type="entry name" value="DUF5937"/>
</dbReference>
<reference evidence="6" key="1">
    <citation type="journal article" date="2021" name="Int. J. Syst. Evol. Microbiol.">
        <title>Actinocatenispora comari sp. nov., an endophytic actinomycete isolated from aerial parts of Comarum salesowianum.</title>
        <authorList>
            <person name="Oyunbileg N."/>
            <person name="Iizaka Y."/>
            <person name="Hamada M."/>
            <person name="Davaapurev B.O."/>
            <person name="Fukumoto A."/>
            <person name="Tsetseg B."/>
            <person name="Kato F."/>
            <person name="Tamura T."/>
            <person name="Batkhuu J."/>
            <person name="Anzai Y."/>
        </authorList>
    </citation>
    <scope>NUCLEOTIDE SEQUENCE [LARGE SCALE GENOMIC DNA]</scope>
    <source>
        <strain evidence="6">NUM-2625</strain>
    </source>
</reference>
<dbReference type="Pfam" id="PF19361">
    <property type="entry name" value="DUF5937"/>
    <property type="match status" value="1"/>
</dbReference>
<dbReference type="InterPro" id="IPR036388">
    <property type="entry name" value="WH-like_DNA-bd_sf"/>
</dbReference>
<dbReference type="CDD" id="cd00090">
    <property type="entry name" value="HTH_ARSR"/>
    <property type="match status" value="1"/>
</dbReference>
<evidence type="ECO:0000259" key="4">
    <source>
        <dbReference type="SMART" id="SM00418"/>
    </source>
</evidence>
<dbReference type="InterPro" id="IPR011991">
    <property type="entry name" value="ArsR-like_HTH"/>
</dbReference>
<proteinExistence type="predicted"/>
<dbReference type="InterPro" id="IPR036390">
    <property type="entry name" value="WH_DNA-bd_sf"/>
</dbReference>
<accession>A0A8J4EN16</accession>
<keyword evidence="3" id="KW-0804">Transcription</keyword>
<dbReference type="Pfam" id="PF12840">
    <property type="entry name" value="HTH_20"/>
    <property type="match status" value="1"/>
</dbReference>
<keyword evidence="2" id="KW-0238">DNA-binding</keyword>
<dbReference type="SMART" id="SM00418">
    <property type="entry name" value="HTH_ARSR"/>
    <property type="match status" value="1"/>
</dbReference>
<evidence type="ECO:0000313" key="5">
    <source>
        <dbReference type="EMBL" id="GIL30156.1"/>
    </source>
</evidence>
<dbReference type="GO" id="GO:0003677">
    <property type="term" value="F:DNA binding"/>
    <property type="evidence" value="ECO:0007669"/>
    <property type="project" value="UniProtKB-KW"/>
</dbReference>
<dbReference type="AlphaFoldDB" id="A0A8J4EN16"/>
<gene>
    <name evidence="5" type="ORF">NUM_54100</name>
</gene>
<dbReference type="PANTHER" id="PTHR43132">
    <property type="entry name" value="ARSENICAL RESISTANCE OPERON REPRESSOR ARSR-RELATED"/>
    <property type="match status" value="1"/>
</dbReference>
<dbReference type="PANTHER" id="PTHR43132:SF6">
    <property type="entry name" value="HTH-TYPE TRANSCRIPTIONAL REPRESSOR CZRA"/>
    <property type="match status" value="1"/>
</dbReference>
<feature type="domain" description="HTH arsR-type" evidence="4">
    <location>
        <begin position="282"/>
        <end position="355"/>
    </location>
</feature>
<dbReference type="InterPro" id="IPR051011">
    <property type="entry name" value="Metal_resp_trans_reg"/>
</dbReference>
<dbReference type="Proteomes" id="UP000614996">
    <property type="component" value="Unassembled WGS sequence"/>
</dbReference>
<comment type="caution">
    <text evidence="5">The sequence shown here is derived from an EMBL/GenBank/DDBJ whole genome shotgun (WGS) entry which is preliminary data.</text>
</comment>
<keyword evidence="6" id="KW-1185">Reference proteome</keyword>
<sequence>MAGSVPGAGDATYCFGWSRKMGGAAVPLRIRFGADDLARCRFALSPLCETHEAVRTLRRARRHAYHLPWLRRARDAARGLDLTELSLLMPDPGYTPDFLGPPPTTPYTTVASFADELDRLARTDVELARSELRRSLDSTPGAEESAAGRRLLADPAAAVRRLAVVTEQAWHALVAPDWPRIRTLLEADIAYRARRLAVGGLRALFADLHPRLRFADDTLTVLTADGTPRRQELAGRGLLLMPSVFCWPEPIGGFAPPWQPTVIYPARGIDGLWRPGPAAPAALARLLGPNRAAVLAALTEPATTTALAERLRLAVSSVSAHLAILRDAGLVTAHRAGRHVRYQRTAVGAILTTDPR</sequence>
<dbReference type="SUPFAM" id="SSF46785">
    <property type="entry name" value="Winged helix' DNA-binding domain"/>
    <property type="match status" value="1"/>
</dbReference>
<name>A0A8J4EN16_9ACTN</name>
<dbReference type="GO" id="GO:0003700">
    <property type="term" value="F:DNA-binding transcription factor activity"/>
    <property type="evidence" value="ECO:0007669"/>
    <property type="project" value="InterPro"/>
</dbReference>
<organism evidence="5 6">
    <name type="scientific">Actinocatenispora comari</name>
    <dbReference type="NCBI Taxonomy" id="2807577"/>
    <lineage>
        <taxon>Bacteria</taxon>
        <taxon>Bacillati</taxon>
        <taxon>Actinomycetota</taxon>
        <taxon>Actinomycetes</taxon>
        <taxon>Micromonosporales</taxon>
        <taxon>Micromonosporaceae</taxon>
        <taxon>Actinocatenispora</taxon>
    </lineage>
</organism>
<dbReference type="EMBL" id="BOPO01000113">
    <property type="protein sequence ID" value="GIL30156.1"/>
    <property type="molecule type" value="Genomic_DNA"/>
</dbReference>
<evidence type="ECO:0000256" key="1">
    <source>
        <dbReference type="ARBA" id="ARBA00023015"/>
    </source>
</evidence>
<keyword evidence="1" id="KW-0805">Transcription regulation</keyword>
<evidence type="ECO:0000256" key="2">
    <source>
        <dbReference type="ARBA" id="ARBA00023125"/>
    </source>
</evidence>
<dbReference type="PRINTS" id="PR00778">
    <property type="entry name" value="HTHARSR"/>
</dbReference>
<evidence type="ECO:0000313" key="6">
    <source>
        <dbReference type="Proteomes" id="UP000614996"/>
    </source>
</evidence>